<evidence type="ECO:0000313" key="1">
    <source>
        <dbReference type="EMBL" id="KAI8423205.1"/>
    </source>
</evidence>
<proteinExistence type="predicted"/>
<comment type="caution">
    <text evidence="1">The sequence shown here is derived from an EMBL/GenBank/DDBJ whole genome shotgun (WGS) entry which is preliminary data.</text>
</comment>
<organism evidence="1 2">
    <name type="scientific">Choristoneura fumiferana</name>
    <name type="common">Spruce budworm moth</name>
    <name type="synonym">Archips fumiferana</name>
    <dbReference type="NCBI Taxonomy" id="7141"/>
    <lineage>
        <taxon>Eukaryota</taxon>
        <taxon>Metazoa</taxon>
        <taxon>Ecdysozoa</taxon>
        <taxon>Arthropoda</taxon>
        <taxon>Hexapoda</taxon>
        <taxon>Insecta</taxon>
        <taxon>Pterygota</taxon>
        <taxon>Neoptera</taxon>
        <taxon>Endopterygota</taxon>
        <taxon>Lepidoptera</taxon>
        <taxon>Glossata</taxon>
        <taxon>Ditrysia</taxon>
        <taxon>Tortricoidea</taxon>
        <taxon>Tortricidae</taxon>
        <taxon>Tortricinae</taxon>
        <taxon>Choristoneura</taxon>
    </lineage>
</organism>
<gene>
    <name evidence="1" type="ORF">MSG28_014244</name>
</gene>
<evidence type="ECO:0000313" key="2">
    <source>
        <dbReference type="Proteomes" id="UP001064048"/>
    </source>
</evidence>
<accession>A0ACC0JGJ1</accession>
<sequence length="56" mass="6404">MSQLMLLFVVIMAIFLMQYGAEACEALLGRCSKHEDCCSMWCAHSWLGHYCSVRTK</sequence>
<protein>
    <submittedName>
        <fullName evidence="1">Uncharacterized protein</fullName>
    </submittedName>
</protein>
<dbReference type="Proteomes" id="UP001064048">
    <property type="component" value="Chromosome 25"/>
</dbReference>
<reference evidence="1 2" key="1">
    <citation type="journal article" date="2022" name="Genome Biol. Evol.">
        <title>The Spruce Budworm Genome: Reconstructing the Evolutionary History of Antifreeze Proteins.</title>
        <authorList>
            <person name="Beliveau C."/>
            <person name="Gagne P."/>
            <person name="Picq S."/>
            <person name="Vernygora O."/>
            <person name="Keeling C.I."/>
            <person name="Pinkney K."/>
            <person name="Doucet D."/>
            <person name="Wen F."/>
            <person name="Johnston J.S."/>
            <person name="Maaroufi H."/>
            <person name="Boyle B."/>
            <person name="Laroche J."/>
            <person name="Dewar K."/>
            <person name="Juretic N."/>
            <person name="Blackburn G."/>
            <person name="Nisole A."/>
            <person name="Brunet B."/>
            <person name="Brandao M."/>
            <person name="Lumley L."/>
            <person name="Duan J."/>
            <person name="Quan G."/>
            <person name="Lucarotti C.J."/>
            <person name="Roe A.D."/>
            <person name="Sperling F.A.H."/>
            <person name="Levesque R.C."/>
            <person name="Cusson M."/>
        </authorList>
    </citation>
    <scope>NUCLEOTIDE SEQUENCE [LARGE SCALE GENOMIC DNA]</scope>
    <source>
        <strain evidence="1">Glfc:IPQL:Cfum</strain>
    </source>
</reference>
<dbReference type="EMBL" id="CM046125">
    <property type="protein sequence ID" value="KAI8423205.1"/>
    <property type="molecule type" value="Genomic_DNA"/>
</dbReference>
<name>A0ACC0JGJ1_CHOFU</name>
<keyword evidence="2" id="KW-1185">Reference proteome</keyword>